<dbReference type="RefSeq" id="WP_187533907.1">
    <property type="nucleotide sequence ID" value="NZ_CBCSHU010000021.1"/>
</dbReference>
<dbReference type="AlphaFoldDB" id="A0A7G9RYW0"/>
<protein>
    <submittedName>
        <fullName evidence="1">TetR/AcrR family transcriptional regulator</fullName>
    </submittedName>
</protein>
<keyword evidence="2" id="KW-1185">Reference proteome</keyword>
<dbReference type="InterPro" id="IPR009057">
    <property type="entry name" value="Homeodomain-like_sf"/>
</dbReference>
<evidence type="ECO:0000313" key="1">
    <source>
        <dbReference type="EMBL" id="QNN60785.1"/>
    </source>
</evidence>
<reference evidence="1 2" key="1">
    <citation type="submission" date="2020-08" db="EMBL/GenBank/DDBJ databases">
        <title>Genome sequence of Erysipelothrix inopinata DSM 15511T.</title>
        <authorList>
            <person name="Hyun D.-W."/>
            <person name="Bae J.-W."/>
        </authorList>
    </citation>
    <scope>NUCLEOTIDE SEQUENCE [LARGE SCALE GENOMIC DNA]</scope>
    <source>
        <strain evidence="1 2">DSM 15511</strain>
    </source>
</reference>
<evidence type="ECO:0000313" key="2">
    <source>
        <dbReference type="Proteomes" id="UP000515928"/>
    </source>
</evidence>
<dbReference type="EMBL" id="CP060715">
    <property type="protein sequence ID" value="QNN60785.1"/>
    <property type="molecule type" value="Genomic_DNA"/>
</dbReference>
<name>A0A7G9RYW0_9FIRM</name>
<dbReference type="Proteomes" id="UP000515928">
    <property type="component" value="Chromosome"/>
</dbReference>
<organism evidence="1 2">
    <name type="scientific">Erysipelothrix inopinata</name>
    <dbReference type="NCBI Taxonomy" id="225084"/>
    <lineage>
        <taxon>Bacteria</taxon>
        <taxon>Bacillati</taxon>
        <taxon>Bacillota</taxon>
        <taxon>Erysipelotrichia</taxon>
        <taxon>Erysipelotrichales</taxon>
        <taxon>Erysipelotrichaceae</taxon>
        <taxon>Erysipelothrix</taxon>
    </lineage>
</organism>
<sequence length="176" mass="20464">MTKRNYVLENSLSYMTMNPMASVEDIAKNSQISKATFHRMFTGREDFLFELAILSIGKLKVALKNIDETNLDLKLERILEILIKNGDHVYYLFYYPNPESTDKILSLLKTELDFYYAFLETCYHNKILNSQIPLPLLENTIHSIVSMIWIQKYLGNYTESDAVTFGKQLIMKGITQ</sequence>
<proteinExistence type="predicted"/>
<dbReference type="SUPFAM" id="SSF46689">
    <property type="entry name" value="Homeodomain-like"/>
    <property type="match status" value="1"/>
</dbReference>
<dbReference type="Gene3D" id="1.10.357.10">
    <property type="entry name" value="Tetracycline Repressor, domain 2"/>
    <property type="match status" value="1"/>
</dbReference>
<gene>
    <name evidence="1" type="ORF">H9L01_10545</name>
</gene>
<accession>A0A7G9RYW0</accession>
<dbReference type="KEGG" id="eio:H9L01_10545"/>